<dbReference type="Pfam" id="PF00753">
    <property type="entry name" value="Lactamase_B"/>
    <property type="match status" value="1"/>
</dbReference>
<feature type="domain" description="Metallo-beta-lactamase" evidence="2">
    <location>
        <begin position="15"/>
        <end position="229"/>
    </location>
</feature>
<dbReference type="SMART" id="SM00849">
    <property type="entry name" value="Lactamase_B"/>
    <property type="match status" value="1"/>
</dbReference>
<dbReference type="Pfam" id="PF07521">
    <property type="entry name" value="RMMBL"/>
    <property type="match status" value="1"/>
</dbReference>
<feature type="domain" description="Beta-Casp" evidence="3">
    <location>
        <begin position="249"/>
        <end position="368"/>
    </location>
</feature>
<dbReference type="InterPro" id="IPR022712">
    <property type="entry name" value="Beta_Casp"/>
</dbReference>
<dbReference type="GO" id="GO:0004521">
    <property type="term" value="F:RNA endonuclease activity"/>
    <property type="evidence" value="ECO:0007669"/>
    <property type="project" value="TreeGrafter"/>
</dbReference>
<dbReference type="CDD" id="cd16295">
    <property type="entry name" value="TTHA0252-CPSF-like_MBL-fold"/>
    <property type="match status" value="1"/>
</dbReference>
<name>A0A2T8HPF3_9RHOB</name>
<keyword evidence="1 4" id="KW-0378">Hydrolase</keyword>
<organism evidence="4 5">
    <name type="scientific">Pararhodobacter oceanensis</name>
    <dbReference type="NCBI Taxonomy" id="2172121"/>
    <lineage>
        <taxon>Bacteria</taxon>
        <taxon>Pseudomonadati</taxon>
        <taxon>Pseudomonadota</taxon>
        <taxon>Alphaproteobacteria</taxon>
        <taxon>Rhodobacterales</taxon>
        <taxon>Paracoccaceae</taxon>
        <taxon>Pararhodobacter</taxon>
    </lineage>
</organism>
<dbReference type="EMBL" id="QDKM01000017">
    <property type="protein sequence ID" value="PVH27296.1"/>
    <property type="molecule type" value="Genomic_DNA"/>
</dbReference>
<sequence>MSIEFTFFGAAGTVTGSRFLLESGGRRILIDCGLFQGQKSIRERNWKPFPVEAGSIDAVVLTHAHIDHSGNLPRLVREGFRGKIHCTTSTRALCDILLADSGYLHERDAQRANQYGYSKHHPALPLYTAADAKASMELFETHPFEEPVTVAAGVTVRFRRAGHILGAASVEVRMGGKTLVFSGDIGRYGSPIMEDPIPFKAADVLVMESTYGDRLHDSTDPEAEIGAAISETVAKGGTVVIPSFAVGRAQSLMYVINRLKQRQAIADIPVFLDSPMAINASGIYCANSEDHRLSEQECHAAYGVATYTRSAAASQAIIDVEGPKIVISASGMATGGRILHHLSAYLPDARNTVLFAGFQAAGTRGAALVDGAPRVKIHGANVPVRAQVRNLTQLSAHADRDELLRWLGGFTSPPKQIYITHGEDRASQAFRSAIEEKFGWQAEVPQHFDKVVV</sequence>
<proteinExistence type="predicted"/>
<dbReference type="Gene3D" id="3.60.15.10">
    <property type="entry name" value="Ribonuclease Z/Hydroxyacylglutathione hydrolase-like"/>
    <property type="match status" value="1"/>
</dbReference>
<dbReference type="InterPro" id="IPR036866">
    <property type="entry name" value="RibonucZ/Hydroxyglut_hydro"/>
</dbReference>
<dbReference type="InterPro" id="IPR011108">
    <property type="entry name" value="RMMBL"/>
</dbReference>
<evidence type="ECO:0000259" key="3">
    <source>
        <dbReference type="SMART" id="SM01027"/>
    </source>
</evidence>
<gene>
    <name evidence="4" type="ORF">DDE20_18360</name>
</gene>
<dbReference type="Gene3D" id="3.40.50.10890">
    <property type="match status" value="1"/>
</dbReference>
<evidence type="ECO:0000313" key="5">
    <source>
        <dbReference type="Proteomes" id="UP000245911"/>
    </source>
</evidence>
<dbReference type="InterPro" id="IPR001279">
    <property type="entry name" value="Metallo-B-lactamas"/>
</dbReference>
<dbReference type="InterPro" id="IPR050698">
    <property type="entry name" value="MBL"/>
</dbReference>
<dbReference type="SMART" id="SM01027">
    <property type="entry name" value="Beta-Casp"/>
    <property type="match status" value="1"/>
</dbReference>
<dbReference type="AlphaFoldDB" id="A0A2T8HPF3"/>
<dbReference type="SUPFAM" id="SSF56281">
    <property type="entry name" value="Metallo-hydrolase/oxidoreductase"/>
    <property type="match status" value="1"/>
</dbReference>
<dbReference type="PANTHER" id="PTHR11203">
    <property type="entry name" value="CLEAVAGE AND POLYADENYLATION SPECIFICITY FACTOR FAMILY MEMBER"/>
    <property type="match status" value="1"/>
</dbReference>
<dbReference type="OrthoDB" id="9803916at2"/>
<evidence type="ECO:0000256" key="1">
    <source>
        <dbReference type="ARBA" id="ARBA00022801"/>
    </source>
</evidence>
<comment type="caution">
    <text evidence="4">The sequence shown here is derived from an EMBL/GenBank/DDBJ whole genome shotgun (WGS) entry which is preliminary data.</text>
</comment>
<dbReference type="GO" id="GO:0016787">
    <property type="term" value="F:hydrolase activity"/>
    <property type="evidence" value="ECO:0007669"/>
    <property type="project" value="UniProtKB-KW"/>
</dbReference>
<dbReference type="Pfam" id="PF10996">
    <property type="entry name" value="Beta-Casp"/>
    <property type="match status" value="1"/>
</dbReference>
<reference evidence="4 5" key="1">
    <citation type="submission" date="2018-04" db="EMBL/GenBank/DDBJ databases">
        <title>Pararhodobacter oceanense sp. nov., isolated from marine intertidal sediment.</title>
        <authorList>
            <person name="Wang X.-L."/>
            <person name="Du Z.-J."/>
        </authorList>
    </citation>
    <scope>NUCLEOTIDE SEQUENCE [LARGE SCALE GENOMIC DNA]</scope>
    <source>
        <strain evidence="4 5">AM505</strain>
    </source>
</reference>
<dbReference type="RefSeq" id="WP_116559975.1">
    <property type="nucleotide sequence ID" value="NZ_QDKM01000017.1"/>
</dbReference>
<dbReference type="Proteomes" id="UP000245911">
    <property type="component" value="Unassembled WGS sequence"/>
</dbReference>
<protein>
    <submittedName>
        <fullName evidence="4">MBL fold metallo-hydrolase</fullName>
    </submittedName>
</protein>
<keyword evidence="5" id="KW-1185">Reference proteome</keyword>
<dbReference type="PANTHER" id="PTHR11203:SF37">
    <property type="entry name" value="INTEGRATOR COMPLEX SUBUNIT 11"/>
    <property type="match status" value="1"/>
</dbReference>
<accession>A0A2T8HPF3</accession>
<evidence type="ECO:0000313" key="4">
    <source>
        <dbReference type="EMBL" id="PVH27296.1"/>
    </source>
</evidence>
<evidence type="ECO:0000259" key="2">
    <source>
        <dbReference type="SMART" id="SM00849"/>
    </source>
</evidence>